<evidence type="ECO:0000259" key="14">
    <source>
        <dbReference type="Pfam" id="PF17766"/>
    </source>
</evidence>
<keyword evidence="6 10" id="KW-0378">Hydrolase</keyword>
<feature type="signal peptide" evidence="11">
    <location>
        <begin position="1"/>
        <end position="28"/>
    </location>
</feature>
<keyword evidence="3" id="KW-0964">Secreted</keyword>
<comment type="subcellular location">
    <subcellularLocation>
        <location evidence="1">Secreted</location>
    </subcellularLocation>
</comment>
<keyword evidence="5 11" id="KW-0732">Signal</keyword>
<dbReference type="InterPro" id="IPR036852">
    <property type="entry name" value="Peptidase_S8/S53_dom_sf"/>
</dbReference>
<protein>
    <recommendedName>
        <fullName evidence="17">Subtilisin-like protease</fullName>
    </recommendedName>
</protein>
<dbReference type="GO" id="GO:0005576">
    <property type="term" value="C:extracellular region"/>
    <property type="evidence" value="ECO:0000318"/>
    <property type="project" value="GO_Central"/>
</dbReference>
<dbReference type="Gene3D" id="3.30.70.80">
    <property type="entry name" value="Peptidase S8 propeptide/proteinase inhibitor I9"/>
    <property type="match status" value="1"/>
</dbReference>
<evidence type="ECO:0000256" key="10">
    <source>
        <dbReference type="PROSITE-ProRule" id="PRU01240"/>
    </source>
</evidence>
<organism evidence="15 16">
    <name type="scientific">Manihot esculenta</name>
    <name type="common">Cassava</name>
    <name type="synonym">Jatropha manihot</name>
    <dbReference type="NCBI Taxonomy" id="3983"/>
    <lineage>
        <taxon>Eukaryota</taxon>
        <taxon>Viridiplantae</taxon>
        <taxon>Streptophyta</taxon>
        <taxon>Embryophyta</taxon>
        <taxon>Tracheophyta</taxon>
        <taxon>Spermatophyta</taxon>
        <taxon>Magnoliopsida</taxon>
        <taxon>eudicotyledons</taxon>
        <taxon>Gunneridae</taxon>
        <taxon>Pentapetalae</taxon>
        <taxon>rosids</taxon>
        <taxon>fabids</taxon>
        <taxon>Malpighiales</taxon>
        <taxon>Euphorbiaceae</taxon>
        <taxon>Crotonoideae</taxon>
        <taxon>Manihoteae</taxon>
        <taxon>Manihot</taxon>
    </lineage>
</organism>
<reference evidence="16" key="1">
    <citation type="journal article" date="2016" name="Nat. Biotechnol.">
        <title>Sequencing wild and cultivated cassava and related species reveals extensive interspecific hybridization and genetic diversity.</title>
        <authorList>
            <person name="Bredeson J.V."/>
            <person name="Lyons J.B."/>
            <person name="Prochnik S.E."/>
            <person name="Wu G.A."/>
            <person name="Ha C.M."/>
            <person name="Edsinger-Gonzales E."/>
            <person name="Grimwood J."/>
            <person name="Schmutz J."/>
            <person name="Rabbi I.Y."/>
            <person name="Egesi C."/>
            <person name="Nauluvula P."/>
            <person name="Lebot V."/>
            <person name="Ndunguru J."/>
            <person name="Mkamilo G."/>
            <person name="Bart R.S."/>
            <person name="Setter T.L."/>
            <person name="Gleadow R.M."/>
            <person name="Kulakow P."/>
            <person name="Ferguson M.E."/>
            <person name="Rounsley S."/>
            <person name="Rokhsar D.S."/>
        </authorList>
    </citation>
    <scope>NUCLEOTIDE SEQUENCE [LARGE SCALE GENOMIC DNA]</scope>
    <source>
        <strain evidence="16">cv. AM560-2</strain>
    </source>
</reference>
<dbReference type="PROSITE" id="PS00138">
    <property type="entry name" value="SUBTILASE_SER"/>
    <property type="match status" value="1"/>
</dbReference>
<keyword evidence="8" id="KW-0325">Glycoprotein</keyword>
<dbReference type="GO" id="GO:0009609">
    <property type="term" value="P:response to symbiotic bacterium"/>
    <property type="evidence" value="ECO:0007669"/>
    <property type="project" value="UniProtKB-ARBA"/>
</dbReference>
<dbReference type="InterPro" id="IPR023828">
    <property type="entry name" value="Peptidase_S8_Ser-AS"/>
</dbReference>
<feature type="active site" description="Charge relay system" evidence="9 10">
    <location>
        <position position="536"/>
    </location>
</feature>
<evidence type="ECO:0000256" key="3">
    <source>
        <dbReference type="ARBA" id="ARBA00022525"/>
    </source>
</evidence>
<comment type="similarity">
    <text evidence="2 10">Belongs to the peptidase S8 family.</text>
</comment>
<dbReference type="InterPro" id="IPR010259">
    <property type="entry name" value="S8pro/Inhibitor_I9"/>
</dbReference>
<dbReference type="Pfam" id="PF17766">
    <property type="entry name" value="fn3_6"/>
    <property type="match status" value="1"/>
</dbReference>
<dbReference type="InterPro" id="IPR000209">
    <property type="entry name" value="Peptidase_S8/S53_dom"/>
</dbReference>
<dbReference type="InterPro" id="IPR015500">
    <property type="entry name" value="Peptidase_S8_subtilisin-rel"/>
</dbReference>
<evidence type="ECO:0000259" key="13">
    <source>
        <dbReference type="Pfam" id="PF05922"/>
    </source>
</evidence>
<dbReference type="Gramene" id="Manes.13G123200.1.v8.1">
    <property type="protein sequence ID" value="Manes.13G123200.1.v8.1.CDS.1"/>
    <property type="gene ID" value="Manes.13G123200.v8.1"/>
</dbReference>
<evidence type="ECO:0008006" key="17">
    <source>
        <dbReference type="Google" id="ProtNLM"/>
    </source>
</evidence>
<dbReference type="SUPFAM" id="SSF52743">
    <property type="entry name" value="Subtilisin-like"/>
    <property type="match status" value="1"/>
</dbReference>
<evidence type="ECO:0000256" key="4">
    <source>
        <dbReference type="ARBA" id="ARBA00022670"/>
    </source>
</evidence>
<dbReference type="AlphaFoldDB" id="A0A2C9URD3"/>
<evidence type="ECO:0000256" key="8">
    <source>
        <dbReference type="ARBA" id="ARBA00023180"/>
    </source>
</evidence>
<evidence type="ECO:0000313" key="15">
    <source>
        <dbReference type="EMBL" id="OAY33771.1"/>
    </source>
</evidence>
<dbReference type="Gene3D" id="2.60.40.2310">
    <property type="match status" value="1"/>
</dbReference>
<dbReference type="Pfam" id="PF05922">
    <property type="entry name" value="Inhibitor_I9"/>
    <property type="match status" value="1"/>
</dbReference>
<comment type="caution">
    <text evidence="15">The sequence shown here is derived from an EMBL/GenBank/DDBJ whole genome shotgun (WGS) entry which is preliminary data.</text>
</comment>
<dbReference type="FunFam" id="3.30.70.80:FF:000003">
    <property type="entry name" value="Subtilisin-like protease SBT1.9"/>
    <property type="match status" value="1"/>
</dbReference>
<dbReference type="InterPro" id="IPR045051">
    <property type="entry name" value="SBT"/>
</dbReference>
<dbReference type="Gene3D" id="3.50.30.30">
    <property type="match status" value="1"/>
</dbReference>
<evidence type="ECO:0000256" key="6">
    <source>
        <dbReference type="ARBA" id="ARBA00022801"/>
    </source>
</evidence>
<evidence type="ECO:0000256" key="2">
    <source>
        <dbReference type="ARBA" id="ARBA00011073"/>
    </source>
</evidence>
<dbReference type="InterPro" id="IPR041469">
    <property type="entry name" value="Subtilisin-like_FN3"/>
</dbReference>
<accession>A0A2C9URD3</accession>
<evidence type="ECO:0000259" key="12">
    <source>
        <dbReference type="Pfam" id="PF00082"/>
    </source>
</evidence>
<dbReference type="GO" id="GO:0004252">
    <property type="term" value="F:serine-type endopeptidase activity"/>
    <property type="evidence" value="ECO:0000318"/>
    <property type="project" value="GO_Central"/>
</dbReference>
<dbReference type="GO" id="GO:0006508">
    <property type="term" value="P:proteolysis"/>
    <property type="evidence" value="ECO:0007669"/>
    <property type="project" value="UniProtKB-KW"/>
</dbReference>
<dbReference type="FunFam" id="3.40.50.200:FF:000006">
    <property type="entry name" value="Subtilisin-like protease SBT1.5"/>
    <property type="match status" value="1"/>
</dbReference>
<dbReference type="EMBL" id="CM004399">
    <property type="protein sequence ID" value="OAY33771.1"/>
    <property type="molecule type" value="Genomic_DNA"/>
</dbReference>
<dbReference type="InterPro" id="IPR037045">
    <property type="entry name" value="S8pro/Inhibitor_I9_sf"/>
</dbReference>
<evidence type="ECO:0000256" key="7">
    <source>
        <dbReference type="ARBA" id="ARBA00022825"/>
    </source>
</evidence>
<sequence length="761" mass="81845">MALPISKVVLVLGCFLLITASLFSSAFAQSDAYIIHMDSAAMPKAFTDHHNWYLATISSISDTPKGAFMAISKHIYTFTSSVHGFSACLTSSELEQLKKSPGYISSTPDRPLKMHTTHTSQFLGLSSVSGAWPATNYGEDVIIGLVDTGIWPESESFKDEGMTVIPSRWKGECATGTRFNASLCNKKLIGAQFFNKGLLANRPKLKISMNSPRDTSGHGTHTASIAAGNYAKQASYFGYASGTASGMAPRARIAMYKAIWTYGVYESDVLAAIDQAIQDGVDILSLSLALASDDNFLEDDSIAVAAFAAMEKGILVAASAGNDGSPYWTVVNGAPWLLTVGAGTVDREFQGIFSLGDGDNINFTTLYPGNSSLIYRPLVLLDGCESVQKMENFKNSIIVCKDNLNIRDQFEKAESAKVSGAVFLTNISLSEYHLRSSFPAGFINLQSGQKVVDYIKNSNNPTGNLQFQKTIIGTKAAPKVDSYSSRGPFPSCQHVLKPDLLAPGSLVLASWSPISSVAKVQSHPLFSKFNLLSGTSMAAPHVAGVAALIKKAHPDWSPAAIRSALMTTANPLDNTHTPIKDAGNNNLAANPLDIGAGHIDPSKSVDPGLIYDATTEDYIKLLCAMNYTKKQIQIITKSTQNCLNKSLDLNYPSFIAYFNGDGSGSNGKFVHEFRRTLTNVGEGISSYTAKVTPMAGIKVNVEPWTLMFNKKNEKLSFKLTLEGPKLLEETVVHGSLSWVHDGGKYIVRSPIVATGLVLESP</sequence>
<evidence type="ECO:0000256" key="1">
    <source>
        <dbReference type="ARBA" id="ARBA00004613"/>
    </source>
</evidence>
<dbReference type="PRINTS" id="PR00723">
    <property type="entry name" value="SUBTILISIN"/>
</dbReference>
<evidence type="ECO:0000256" key="9">
    <source>
        <dbReference type="PIRSR" id="PIRSR615500-1"/>
    </source>
</evidence>
<proteinExistence type="inferred from homology"/>
<dbReference type="Pfam" id="PF00082">
    <property type="entry name" value="Peptidase_S8"/>
    <property type="match status" value="1"/>
</dbReference>
<dbReference type="Gene3D" id="3.40.50.200">
    <property type="entry name" value="Peptidase S8/S53 domain"/>
    <property type="match status" value="1"/>
</dbReference>
<keyword evidence="7 10" id="KW-0720">Serine protease</keyword>
<dbReference type="OMA" id="INFLCHE"/>
<dbReference type="PANTHER" id="PTHR10795">
    <property type="entry name" value="PROPROTEIN CONVERTASE SUBTILISIN/KEXIN"/>
    <property type="match status" value="1"/>
</dbReference>
<dbReference type="CDD" id="cd04852">
    <property type="entry name" value="Peptidases_S8_3"/>
    <property type="match status" value="1"/>
</dbReference>
<evidence type="ECO:0000313" key="16">
    <source>
        <dbReference type="Proteomes" id="UP000091857"/>
    </source>
</evidence>
<name>A0A2C9URD3_MANES</name>
<feature type="chain" id="PRO_5012112746" description="Subtilisin-like protease" evidence="11">
    <location>
        <begin position="29"/>
        <end position="761"/>
    </location>
</feature>
<feature type="active site" description="Charge relay system" evidence="9 10">
    <location>
        <position position="147"/>
    </location>
</feature>
<dbReference type="Proteomes" id="UP000091857">
    <property type="component" value="Chromosome 13"/>
</dbReference>
<feature type="domain" description="Subtilisin-like protease fibronectin type-III" evidence="14">
    <location>
        <begin position="648"/>
        <end position="752"/>
    </location>
</feature>
<dbReference type="OrthoDB" id="206201at2759"/>
<evidence type="ECO:0000256" key="11">
    <source>
        <dbReference type="SAM" id="SignalP"/>
    </source>
</evidence>
<feature type="active site" description="Charge relay system" evidence="9 10">
    <location>
        <position position="218"/>
    </location>
</feature>
<keyword evidence="16" id="KW-1185">Reference proteome</keyword>
<feature type="domain" description="Peptidase S8/S53" evidence="12">
    <location>
        <begin position="138"/>
        <end position="575"/>
    </location>
</feature>
<keyword evidence="4 10" id="KW-0645">Protease</keyword>
<evidence type="ECO:0000256" key="5">
    <source>
        <dbReference type="ARBA" id="ARBA00022729"/>
    </source>
</evidence>
<feature type="domain" description="Inhibitor I9" evidence="13">
    <location>
        <begin position="33"/>
        <end position="115"/>
    </location>
</feature>
<gene>
    <name evidence="15" type="ORF">MANES_13G123200v8</name>
</gene>
<dbReference type="InterPro" id="IPR034197">
    <property type="entry name" value="Peptidases_S8_3"/>
</dbReference>
<dbReference type="PROSITE" id="PS51892">
    <property type="entry name" value="SUBTILASE"/>
    <property type="match status" value="1"/>
</dbReference>
<dbReference type="STRING" id="3983.A0A2C9URD3"/>